<proteinExistence type="predicted"/>
<organism evidence="1 2">
    <name type="scientific">Dendrobium chrysotoxum</name>
    <name type="common">Orchid</name>
    <dbReference type="NCBI Taxonomy" id="161865"/>
    <lineage>
        <taxon>Eukaryota</taxon>
        <taxon>Viridiplantae</taxon>
        <taxon>Streptophyta</taxon>
        <taxon>Embryophyta</taxon>
        <taxon>Tracheophyta</taxon>
        <taxon>Spermatophyta</taxon>
        <taxon>Magnoliopsida</taxon>
        <taxon>Liliopsida</taxon>
        <taxon>Asparagales</taxon>
        <taxon>Orchidaceae</taxon>
        <taxon>Epidendroideae</taxon>
        <taxon>Malaxideae</taxon>
        <taxon>Dendrobiinae</taxon>
        <taxon>Dendrobium</taxon>
    </lineage>
</organism>
<accession>A0AAV7GFX2</accession>
<comment type="caution">
    <text evidence="1">The sequence shown here is derived from an EMBL/GenBank/DDBJ whole genome shotgun (WGS) entry which is preliminary data.</text>
</comment>
<evidence type="ECO:0000313" key="1">
    <source>
        <dbReference type="EMBL" id="KAH0454732.1"/>
    </source>
</evidence>
<gene>
    <name evidence="1" type="ORF">IEQ34_016656</name>
</gene>
<keyword evidence="2" id="KW-1185">Reference proteome</keyword>
<protein>
    <submittedName>
        <fullName evidence="1">Uncharacterized protein</fullName>
    </submittedName>
</protein>
<dbReference type="AlphaFoldDB" id="A0AAV7GFX2"/>
<dbReference type="Proteomes" id="UP000775213">
    <property type="component" value="Unassembled WGS sequence"/>
</dbReference>
<name>A0AAV7GFX2_DENCH</name>
<sequence length="65" mass="6988">MVSCGEFEGLGRRKVRCENALVGAAAAENLTGGARALVTSLRSLGLSKWRGRGRRRGGREMRVEA</sequence>
<reference evidence="1 2" key="1">
    <citation type="journal article" date="2021" name="Hortic Res">
        <title>Chromosome-scale assembly of the Dendrobium chrysotoxum genome enhances the understanding of orchid evolution.</title>
        <authorList>
            <person name="Zhang Y."/>
            <person name="Zhang G.Q."/>
            <person name="Zhang D."/>
            <person name="Liu X.D."/>
            <person name="Xu X.Y."/>
            <person name="Sun W.H."/>
            <person name="Yu X."/>
            <person name="Zhu X."/>
            <person name="Wang Z.W."/>
            <person name="Zhao X."/>
            <person name="Zhong W.Y."/>
            <person name="Chen H."/>
            <person name="Yin W.L."/>
            <person name="Huang T."/>
            <person name="Niu S.C."/>
            <person name="Liu Z.J."/>
        </authorList>
    </citation>
    <scope>NUCLEOTIDE SEQUENCE [LARGE SCALE GENOMIC DNA]</scope>
    <source>
        <strain evidence="1">Lindl</strain>
    </source>
</reference>
<evidence type="ECO:0000313" key="2">
    <source>
        <dbReference type="Proteomes" id="UP000775213"/>
    </source>
</evidence>
<dbReference type="EMBL" id="JAGFBR010000015">
    <property type="protein sequence ID" value="KAH0454732.1"/>
    <property type="molecule type" value="Genomic_DNA"/>
</dbReference>